<name>A0ABT0YJR6_9BURK</name>
<proteinExistence type="predicted"/>
<dbReference type="RefSeq" id="WP_251777058.1">
    <property type="nucleotide sequence ID" value="NZ_JAMKFE010000003.1"/>
</dbReference>
<dbReference type="Proteomes" id="UP001165541">
    <property type="component" value="Unassembled WGS sequence"/>
</dbReference>
<gene>
    <name evidence="2" type="ORF">M8A51_05065</name>
</gene>
<evidence type="ECO:0000256" key="1">
    <source>
        <dbReference type="SAM" id="SignalP"/>
    </source>
</evidence>
<keyword evidence="3" id="KW-1185">Reference proteome</keyword>
<accession>A0ABT0YJR6</accession>
<dbReference type="Gene3D" id="1.25.40.10">
    <property type="entry name" value="Tetratricopeptide repeat domain"/>
    <property type="match status" value="1"/>
</dbReference>
<evidence type="ECO:0000313" key="3">
    <source>
        <dbReference type="Proteomes" id="UP001165541"/>
    </source>
</evidence>
<comment type="caution">
    <text evidence="2">The sequence shown here is derived from an EMBL/GenBank/DDBJ whole genome shotgun (WGS) entry which is preliminary data.</text>
</comment>
<feature type="chain" id="PRO_5045366517" evidence="1">
    <location>
        <begin position="25"/>
        <end position="533"/>
    </location>
</feature>
<keyword evidence="1" id="KW-0732">Signal</keyword>
<dbReference type="EMBL" id="JAMKFE010000003">
    <property type="protein sequence ID" value="MCM5678898.1"/>
    <property type="molecule type" value="Genomic_DNA"/>
</dbReference>
<evidence type="ECO:0000313" key="2">
    <source>
        <dbReference type="EMBL" id="MCM5678898.1"/>
    </source>
</evidence>
<protein>
    <submittedName>
        <fullName evidence="2">SEL1-like repeat protein</fullName>
    </submittedName>
</protein>
<feature type="signal peptide" evidence="1">
    <location>
        <begin position="1"/>
        <end position="24"/>
    </location>
</feature>
<sequence length="533" mass="59324">MKRWTTFWFSLVLYAAVLPSTGSAVRSDKYEENQKLIRWIYSENRCDLALPILQKRGASVSKAQDHSFEVSSMGTCLVRMGKVAQALPWLVATSELKGHELITVRQNAFKELAVLYAKGDGVHQDVEKAVVLYLKAGAHREAAELMLAGTWDSTETIQLLLDNGGPAGTLRLAQWLLERQDVHAAERALWRTLGAPGYRSKEDTAAQETARIMLARSHLRTGRTDGLLTALLLLQRGGDESQELLDTAETEIPWDLVLAGADADRAEPRPVERRKEHAEHLIQRASLHVPPDLLAWQLWRGGHLAELSHLSGKRADEWLLIAQPGVRSSALRNLPNANDQAQLRVALLRISLPAEGDTTARVRVTVLAKVDVQDIIDECVVPPQDDEVNDGYAVEYDQVGRSPMWRNVGGRRALEVELHRFEGFSGGGSGHQATAWLWPHEGRLELLACGLTRRSVSMAGNQRPDGSQMHHEYLEEWELVAGGKPTAGWPQVKLVSVAKPRKTVAAWQWDEQAGRYLLKAGHHRWQQGAKASR</sequence>
<reference evidence="2" key="1">
    <citation type="submission" date="2022-05" db="EMBL/GenBank/DDBJ databases">
        <title>Schlegelella sp. nov., isolated from mangrove soil.</title>
        <authorList>
            <person name="Liu Y."/>
            <person name="Ge X."/>
            <person name="Liu W."/>
        </authorList>
    </citation>
    <scope>NUCLEOTIDE SEQUENCE</scope>
    <source>
        <strain evidence="2">S2-27</strain>
    </source>
</reference>
<dbReference type="SUPFAM" id="SSF81901">
    <property type="entry name" value="HCP-like"/>
    <property type="match status" value="1"/>
</dbReference>
<dbReference type="InterPro" id="IPR011990">
    <property type="entry name" value="TPR-like_helical_dom_sf"/>
</dbReference>
<organism evidence="2 3">
    <name type="scientific">Caldimonas mangrovi</name>
    <dbReference type="NCBI Taxonomy" id="2944811"/>
    <lineage>
        <taxon>Bacteria</taxon>
        <taxon>Pseudomonadati</taxon>
        <taxon>Pseudomonadota</taxon>
        <taxon>Betaproteobacteria</taxon>
        <taxon>Burkholderiales</taxon>
        <taxon>Sphaerotilaceae</taxon>
        <taxon>Caldimonas</taxon>
    </lineage>
</organism>